<keyword evidence="2" id="KW-1133">Transmembrane helix</keyword>
<reference evidence="3" key="1">
    <citation type="submission" date="2022-05" db="EMBL/GenBank/DDBJ databases">
        <title>Comparative Genomics of Spacecraft Associated Microbes.</title>
        <authorList>
            <person name="Tran M.T."/>
            <person name="Wright A."/>
            <person name="Seuylemezian A."/>
            <person name="Eisen J."/>
            <person name="Coil D."/>
        </authorList>
    </citation>
    <scope>NUCLEOTIDE SEQUENCE</scope>
    <source>
        <strain evidence="3">214.1.1</strain>
    </source>
</reference>
<evidence type="ECO:0000256" key="1">
    <source>
        <dbReference type="SAM" id="MobiDB-lite"/>
    </source>
</evidence>
<keyword evidence="2" id="KW-0472">Membrane</keyword>
<gene>
    <name evidence="3" type="ORF">M3202_09495</name>
</gene>
<dbReference type="AlphaFoldDB" id="A0A9X2INL5"/>
<feature type="transmembrane region" description="Helical" evidence="2">
    <location>
        <begin position="57"/>
        <end position="83"/>
    </location>
</feature>
<dbReference type="Pfam" id="PF11772">
    <property type="entry name" value="EpuA"/>
    <property type="match status" value="1"/>
</dbReference>
<sequence>MTEQDSRLKQTKRENAVQAGSAKPKSREERRLASGDEHKSASGRKSRRRPRLRLIPIWLRILLSIVLIGGSLLLGLIVGYGVIGDGDPADALKPETWYHILDIIRGE</sequence>
<dbReference type="InterPro" id="IPR024596">
    <property type="entry name" value="RNApol_su_b/EpuA"/>
</dbReference>
<protein>
    <submittedName>
        <fullName evidence="3">DNA-directed RNA polymerase subunit beta</fullName>
    </submittedName>
</protein>
<dbReference type="EMBL" id="JAMBOL010000006">
    <property type="protein sequence ID" value="MCM3714320.1"/>
    <property type="molecule type" value="Genomic_DNA"/>
</dbReference>
<dbReference type="Proteomes" id="UP001139179">
    <property type="component" value="Unassembled WGS sequence"/>
</dbReference>
<keyword evidence="3" id="KW-0240">DNA-directed RNA polymerase</keyword>
<keyword evidence="4" id="KW-1185">Reference proteome</keyword>
<evidence type="ECO:0000256" key="2">
    <source>
        <dbReference type="SAM" id="Phobius"/>
    </source>
</evidence>
<comment type="caution">
    <text evidence="3">The sequence shown here is derived from an EMBL/GenBank/DDBJ whole genome shotgun (WGS) entry which is preliminary data.</text>
</comment>
<organism evidence="3 4">
    <name type="scientific">Halalkalibacter oceani</name>
    <dbReference type="NCBI Taxonomy" id="1653776"/>
    <lineage>
        <taxon>Bacteria</taxon>
        <taxon>Bacillati</taxon>
        <taxon>Bacillota</taxon>
        <taxon>Bacilli</taxon>
        <taxon>Bacillales</taxon>
        <taxon>Bacillaceae</taxon>
        <taxon>Halalkalibacter</taxon>
    </lineage>
</organism>
<feature type="compositionally biased region" description="Basic and acidic residues" evidence="1">
    <location>
        <begin position="25"/>
        <end position="40"/>
    </location>
</feature>
<proteinExistence type="predicted"/>
<keyword evidence="2" id="KW-0812">Transmembrane</keyword>
<name>A0A9X2INL5_9BACI</name>
<dbReference type="GO" id="GO:0000428">
    <property type="term" value="C:DNA-directed RNA polymerase complex"/>
    <property type="evidence" value="ECO:0007669"/>
    <property type="project" value="UniProtKB-KW"/>
</dbReference>
<dbReference type="RefSeq" id="WP_251223110.1">
    <property type="nucleotide sequence ID" value="NZ_JAMBOL010000006.1"/>
</dbReference>
<accession>A0A9X2INL5</accession>
<feature type="compositionally biased region" description="Basic and acidic residues" evidence="1">
    <location>
        <begin position="1"/>
        <end position="15"/>
    </location>
</feature>
<evidence type="ECO:0000313" key="3">
    <source>
        <dbReference type="EMBL" id="MCM3714320.1"/>
    </source>
</evidence>
<feature type="region of interest" description="Disordered" evidence="1">
    <location>
        <begin position="1"/>
        <end position="48"/>
    </location>
</feature>
<evidence type="ECO:0000313" key="4">
    <source>
        <dbReference type="Proteomes" id="UP001139179"/>
    </source>
</evidence>
<keyword evidence="3" id="KW-0804">Transcription</keyword>